<accession>A0A6L2JMR8</accession>
<evidence type="ECO:0000313" key="1">
    <source>
        <dbReference type="EMBL" id="GEU37165.1"/>
    </source>
</evidence>
<reference evidence="1" key="1">
    <citation type="journal article" date="2019" name="Sci. Rep.">
        <title>Draft genome of Tanacetum cinerariifolium, the natural source of mosquito coil.</title>
        <authorList>
            <person name="Yamashiro T."/>
            <person name="Shiraishi A."/>
            <person name="Satake H."/>
            <person name="Nakayama K."/>
        </authorList>
    </citation>
    <scope>NUCLEOTIDE SEQUENCE</scope>
</reference>
<name>A0A6L2JMR8_TANCI</name>
<comment type="caution">
    <text evidence="1">The sequence shown here is derived from an EMBL/GenBank/DDBJ whole genome shotgun (WGS) entry which is preliminary data.</text>
</comment>
<organism evidence="1">
    <name type="scientific">Tanacetum cinerariifolium</name>
    <name type="common">Dalmatian daisy</name>
    <name type="synonym">Chrysanthemum cinerariifolium</name>
    <dbReference type="NCBI Taxonomy" id="118510"/>
    <lineage>
        <taxon>Eukaryota</taxon>
        <taxon>Viridiplantae</taxon>
        <taxon>Streptophyta</taxon>
        <taxon>Embryophyta</taxon>
        <taxon>Tracheophyta</taxon>
        <taxon>Spermatophyta</taxon>
        <taxon>Magnoliopsida</taxon>
        <taxon>eudicotyledons</taxon>
        <taxon>Gunneridae</taxon>
        <taxon>Pentapetalae</taxon>
        <taxon>asterids</taxon>
        <taxon>campanulids</taxon>
        <taxon>Asterales</taxon>
        <taxon>Asteraceae</taxon>
        <taxon>Asteroideae</taxon>
        <taxon>Anthemideae</taxon>
        <taxon>Anthemidinae</taxon>
        <taxon>Tanacetum</taxon>
    </lineage>
</organism>
<dbReference type="EMBL" id="BKCJ010000894">
    <property type="protein sequence ID" value="GEU37165.1"/>
    <property type="molecule type" value="Genomic_DNA"/>
</dbReference>
<protein>
    <submittedName>
        <fullName evidence="1">Uncharacterized protein</fullName>
    </submittedName>
</protein>
<gene>
    <name evidence="1" type="ORF">Tci_009143</name>
</gene>
<proteinExistence type="predicted"/>
<sequence>MFAEEQPPDYSFPPRFDVYPDDFLEIEMFTEEQPPDYSFLPRFDVYPDDFLEIESDANFDDDSFNSEGEKIKEAELLIDLLDLPCDILFEYDSFNSHYFSKDDVLPSLNNEDKCKKQTVIATSSTEAEYVAAASCCGQRIEEEQATNARYWNILACCDDDDDDDSTITPVLSTEETDNSLSMGDQHLDTIPATESDEVIKSSVENLVLILSESEVIPDTMCDVHLVSNHTPLEAKDHFEIVINSNDDISSSDDDSLYNENIKCAKCGHLVNGPYCHGCALLREKLKEDLVKYLNYFQDTSESSNDSINVVNAPREPFVVKKDHGVNLPPIDECCCECGNALDGIFCQQCIYSVITPILSTEEPIDSLSIGDEHLDTIPATKSDEVIKSSVEDLVPILSESEGIPDTMCDVHLVNNSTPLEAKNHFENVINSKDDISSSDDDSLYENIEYVEALPYDFEVVSLEVAKIVTPEVEAIEDDNLLIHTAESHLDDPLTASEHVSSEPTVAAPTPLYSRKHHKHIAKKWVTPIVDMADATMIKFDSDTDSDDDPLPYAPYADWEMVLSPLGSVHAYHDMAGNTKHFTTLRELLHMVEKTDLQKLLGAVEKLYQKEESDTFALFLWGDLHVLFQSLDDENVLDFWRNQDSWRIRSWRLYPHAQVHVLETMDGRVIHMFVDVSYPLTIATLERMLKHRLEVPKLLVGGVLSMAEQLIGFIKAALLNAQSAV</sequence>
<dbReference type="AlphaFoldDB" id="A0A6L2JMR8"/>